<dbReference type="PANTHER" id="PTHR24114:SF37">
    <property type="entry name" value="LEUCINE-RICH REPEAT-CONTAINING PROTEIN 74B"/>
    <property type="match status" value="1"/>
</dbReference>
<dbReference type="InterPro" id="IPR052394">
    <property type="entry name" value="LRR-containing"/>
</dbReference>
<dbReference type="Gene3D" id="3.80.10.10">
    <property type="entry name" value="Ribonuclease Inhibitor"/>
    <property type="match status" value="2"/>
</dbReference>
<dbReference type="AlphaFoldDB" id="A0AAV7DIV7"/>
<reference evidence="2" key="1">
    <citation type="thesis" date="2020" institute="ProQuest LLC" country="789 East Eisenhower Parkway, Ann Arbor, MI, USA">
        <title>Comparative Genomics and Chromosome Evolution.</title>
        <authorList>
            <person name="Mudd A.B."/>
        </authorList>
    </citation>
    <scope>NUCLEOTIDE SEQUENCE</scope>
    <source>
        <strain evidence="2">237g6f4</strain>
        <tissue evidence="2">Blood</tissue>
    </source>
</reference>
<accession>A0AAV7DIV7</accession>
<evidence type="ECO:0000313" key="3">
    <source>
        <dbReference type="Proteomes" id="UP000824782"/>
    </source>
</evidence>
<dbReference type="SUPFAM" id="SSF52047">
    <property type="entry name" value="RNI-like"/>
    <property type="match status" value="1"/>
</dbReference>
<feature type="region of interest" description="Disordered" evidence="1">
    <location>
        <begin position="1"/>
        <end position="108"/>
    </location>
</feature>
<feature type="compositionally biased region" description="Acidic residues" evidence="1">
    <location>
        <begin position="80"/>
        <end position="93"/>
    </location>
</feature>
<evidence type="ECO:0000256" key="1">
    <source>
        <dbReference type="SAM" id="MobiDB-lite"/>
    </source>
</evidence>
<evidence type="ECO:0008006" key="4">
    <source>
        <dbReference type="Google" id="ProtNLM"/>
    </source>
</evidence>
<name>A0AAV7DIV7_ENGPU</name>
<sequence>MVLSKRFSKDMSPMLPSVEEAKDAEEEEGSHSLGGIPSRPPSRPLPHLSQGSADNKTGMRSTTARSVTEEDENPEKNEDVPAEEETVTEEQTEDSDKSKETVDDWDTDLEIEEVKHSYDPSGKARYLSACQVFGVVPVSYFLRHMGDSELIMRHHGLGAEAAKAIAVSLVTNTSIVNLDLSDNWLEGEGAMAIADMLKENCYISELHLCDNKLALRGAKALSLMLLENITLQKVNLSGNEFDDRTASYFSEAIMNNQKVESLDLSHNMFGDGSGEMFGPALAENTGMLELNLSWNYFHGKAAIAIAKGLGVGV</sequence>
<evidence type="ECO:0000313" key="2">
    <source>
        <dbReference type="EMBL" id="KAG8596925.1"/>
    </source>
</evidence>
<dbReference type="InterPro" id="IPR032675">
    <property type="entry name" value="LRR_dom_sf"/>
</dbReference>
<dbReference type="Pfam" id="PF13516">
    <property type="entry name" value="LRR_6"/>
    <property type="match status" value="3"/>
</dbReference>
<dbReference type="EMBL" id="WNYA01000001">
    <property type="protein sequence ID" value="KAG8596925.1"/>
    <property type="molecule type" value="Genomic_DNA"/>
</dbReference>
<comment type="caution">
    <text evidence="2">The sequence shown here is derived from an EMBL/GenBank/DDBJ whole genome shotgun (WGS) entry which is preliminary data.</text>
</comment>
<proteinExistence type="predicted"/>
<dbReference type="SMART" id="SM00368">
    <property type="entry name" value="LRR_RI"/>
    <property type="match status" value="5"/>
</dbReference>
<feature type="compositionally biased region" description="Polar residues" evidence="1">
    <location>
        <begin position="50"/>
        <end position="66"/>
    </location>
</feature>
<protein>
    <recommendedName>
        <fullName evidence="4">Leucine-rich repeat-containing protein 74A</fullName>
    </recommendedName>
</protein>
<keyword evidence="3" id="KW-1185">Reference proteome</keyword>
<dbReference type="PANTHER" id="PTHR24114">
    <property type="entry name" value="LEUCINE RICH REPEAT FAMILY PROTEIN"/>
    <property type="match status" value="1"/>
</dbReference>
<gene>
    <name evidence="2" type="ORF">GDO81_002107</name>
</gene>
<dbReference type="Proteomes" id="UP000824782">
    <property type="component" value="Unassembled WGS sequence"/>
</dbReference>
<dbReference type="InterPro" id="IPR001611">
    <property type="entry name" value="Leu-rich_rpt"/>
</dbReference>
<organism evidence="2 3">
    <name type="scientific">Engystomops pustulosus</name>
    <name type="common">Tungara frog</name>
    <name type="synonym">Physalaemus pustulosus</name>
    <dbReference type="NCBI Taxonomy" id="76066"/>
    <lineage>
        <taxon>Eukaryota</taxon>
        <taxon>Metazoa</taxon>
        <taxon>Chordata</taxon>
        <taxon>Craniata</taxon>
        <taxon>Vertebrata</taxon>
        <taxon>Euteleostomi</taxon>
        <taxon>Amphibia</taxon>
        <taxon>Batrachia</taxon>
        <taxon>Anura</taxon>
        <taxon>Neobatrachia</taxon>
        <taxon>Hyloidea</taxon>
        <taxon>Leptodactylidae</taxon>
        <taxon>Leiuperinae</taxon>
        <taxon>Engystomops</taxon>
    </lineage>
</organism>